<dbReference type="PANTHER" id="PTHR35175">
    <property type="entry name" value="DUF1289 DOMAIN-CONTAINING PROTEIN"/>
    <property type="match status" value="1"/>
</dbReference>
<proteinExistence type="predicted"/>
<sequence>MSDVPLSAGTVESPCTGVCRIDPRTDWCAGCLRTRDEIKGWRASDDDAKRAVLARLDARRARVAGDA</sequence>
<accession>A0A892I5D5</accession>
<dbReference type="InterPro" id="IPR010710">
    <property type="entry name" value="DUF1289"/>
</dbReference>
<keyword evidence="2" id="KW-1185">Reference proteome</keyword>
<dbReference type="EMBL" id="CP069482">
    <property type="protein sequence ID" value="QRO78305.1"/>
    <property type="molecule type" value="Genomic_DNA"/>
</dbReference>
<dbReference type="AlphaFoldDB" id="A0A892I5D5"/>
<dbReference type="Proteomes" id="UP000625568">
    <property type="component" value="Chromosome 1"/>
</dbReference>
<dbReference type="RefSeq" id="WP_035971605.1">
    <property type="nucleotide sequence ID" value="NZ_CABVPR010000072.1"/>
</dbReference>
<evidence type="ECO:0000313" key="2">
    <source>
        <dbReference type="Proteomes" id="UP000625568"/>
    </source>
</evidence>
<dbReference type="Pfam" id="PF06945">
    <property type="entry name" value="DUF1289"/>
    <property type="match status" value="1"/>
</dbReference>
<gene>
    <name evidence="1" type="ORF">I6K02_05200</name>
</gene>
<reference evidence="1 2" key="1">
    <citation type="submission" date="2021-02" db="EMBL/GenBank/DDBJ databases">
        <title>FDA dAtabase for Regulatory Grade micrObial Sequences (FDA-ARGOS): Supporting development and validation of Infectious Disease Dx tests.</title>
        <authorList>
            <person name="Minogue T."/>
            <person name="Wolcott M."/>
            <person name="Wasieloski L."/>
            <person name="Aguilar W."/>
            <person name="Moore D."/>
            <person name="Jaissle J."/>
            <person name="Tallon L."/>
            <person name="Sadzewicz L."/>
            <person name="Zhao X."/>
            <person name="Boylan J."/>
            <person name="Ott S."/>
            <person name="Bowen H."/>
            <person name="Vavikolanu K."/>
            <person name="Mehta A."/>
            <person name="Aluvathingal J."/>
            <person name="Nadendla S."/>
            <person name="Yan Y."/>
            <person name="Sichtig H."/>
        </authorList>
    </citation>
    <scope>NUCLEOTIDE SEQUENCE [LARGE SCALE GENOMIC DNA]</scope>
    <source>
        <strain evidence="1 2">FDAARGOS_1272</strain>
    </source>
</reference>
<organism evidence="1 2">
    <name type="scientific">Burkholderia dolosa</name>
    <dbReference type="NCBI Taxonomy" id="152500"/>
    <lineage>
        <taxon>Bacteria</taxon>
        <taxon>Pseudomonadati</taxon>
        <taxon>Pseudomonadota</taxon>
        <taxon>Betaproteobacteria</taxon>
        <taxon>Burkholderiales</taxon>
        <taxon>Burkholderiaceae</taxon>
        <taxon>Burkholderia</taxon>
        <taxon>Burkholderia cepacia complex</taxon>
    </lineage>
</organism>
<dbReference type="GeneID" id="93126002"/>
<evidence type="ECO:0000313" key="1">
    <source>
        <dbReference type="EMBL" id="QRO78305.1"/>
    </source>
</evidence>
<dbReference type="PANTHER" id="PTHR35175:SF2">
    <property type="entry name" value="DUF1289 DOMAIN-CONTAINING PROTEIN"/>
    <property type="match status" value="1"/>
</dbReference>
<protein>
    <submittedName>
        <fullName evidence="1">DUF1289 domain-containing protein</fullName>
    </submittedName>
</protein>
<name>A0A892I5D5_9BURK</name>